<dbReference type="EMBL" id="LWMH01000002">
    <property type="protein sequence ID" value="KZS43379.1"/>
    <property type="molecule type" value="Genomic_DNA"/>
</dbReference>
<gene>
    <name evidence="1" type="ORF">AWU65_25025</name>
</gene>
<sequence length="80" mass="9327">MHVIDAWRPSDIIKLPNIELEVCNLQTVDQLRETKLSKEQAQAVINHLYKRVERMYISKTGALGHFLVNQDMIVPRLPFL</sequence>
<evidence type="ECO:0000313" key="1">
    <source>
        <dbReference type="EMBL" id="KZS43379.1"/>
    </source>
</evidence>
<organism evidence="1 2">
    <name type="scientific">Paenibacillus glucanolyticus</name>
    <dbReference type="NCBI Taxonomy" id="59843"/>
    <lineage>
        <taxon>Bacteria</taxon>
        <taxon>Bacillati</taxon>
        <taxon>Bacillota</taxon>
        <taxon>Bacilli</taxon>
        <taxon>Bacillales</taxon>
        <taxon>Paenibacillaceae</taxon>
        <taxon>Paenibacillus</taxon>
    </lineage>
</organism>
<dbReference type="AlphaFoldDB" id="A0A163DQP7"/>
<protein>
    <submittedName>
        <fullName evidence="1">Uncharacterized protein</fullName>
    </submittedName>
</protein>
<dbReference type="RefSeq" id="WP_063479845.1">
    <property type="nucleotide sequence ID" value="NZ_LWMH01000002.1"/>
</dbReference>
<accession>A0A163DQP7</accession>
<dbReference type="Proteomes" id="UP000076796">
    <property type="component" value="Unassembled WGS sequence"/>
</dbReference>
<evidence type="ECO:0000313" key="2">
    <source>
        <dbReference type="Proteomes" id="UP000076796"/>
    </source>
</evidence>
<name>A0A163DQP7_9BACL</name>
<reference evidence="1" key="1">
    <citation type="journal article" date="2016" name="Genome Announc.">
        <title>Draft genomes of two strains of Paenibacillus glucanolyticus with capability to degrade lignocellulose.</title>
        <authorList>
            <person name="Mathews S.L."/>
            <person name="Pawlak J."/>
            <person name="Grunden A.M."/>
        </authorList>
    </citation>
    <scope>NUCLEOTIDE SEQUENCE [LARGE SCALE GENOMIC DNA]</scope>
    <source>
        <strain evidence="1">SLM1</strain>
    </source>
</reference>
<comment type="caution">
    <text evidence="1">The sequence shown here is derived from an EMBL/GenBank/DDBJ whole genome shotgun (WGS) entry which is preliminary data.</text>
</comment>
<keyword evidence="2" id="KW-1185">Reference proteome</keyword>
<proteinExistence type="predicted"/>